<keyword evidence="7" id="KW-0186">Copper</keyword>
<feature type="domain" description="CopC" evidence="11">
    <location>
        <begin position="25"/>
        <end position="120"/>
    </location>
</feature>
<proteinExistence type="predicted"/>
<evidence type="ECO:0000256" key="8">
    <source>
        <dbReference type="ARBA" id="ARBA00023136"/>
    </source>
</evidence>
<feature type="chain" id="PRO_5038515370" evidence="10">
    <location>
        <begin position="27"/>
        <end position="526"/>
    </location>
</feature>
<dbReference type="Pfam" id="PF04234">
    <property type="entry name" value="CopC"/>
    <property type="match status" value="1"/>
</dbReference>
<reference evidence="13" key="1">
    <citation type="submission" date="2020-11" db="EMBL/GenBank/DDBJ databases">
        <title>Nocardia NEAU-351.nov., a novel actinomycete isolated from the cow dung.</title>
        <authorList>
            <person name="Zhang X."/>
        </authorList>
    </citation>
    <scope>NUCLEOTIDE SEQUENCE</scope>
    <source>
        <strain evidence="13">NEAU-351</strain>
    </source>
</reference>
<dbReference type="Proteomes" id="UP000655751">
    <property type="component" value="Unassembled WGS sequence"/>
</dbReference>
<keyword evidence="14" id="KW-1185">Reference proteome</keyword>
<dbReference type="InterPro" id="IPR007348">
    <property type="entry name" value="CopC_dom"/>
</dbReference>
<protein>
    <submittedName>
        <fullName evidence="13">Copper resistance protein CopC/CopD</fullName>
    </submittedName>
</protein>
<feature type="transmembrane region" description="Helical" evidence="9">
    <location>
        <begin position="181"/>
        <end position="204"/>
    </location>
</feature>
<dbReference type="GO" id="GO:0005886">
    <property type="term" value="C:plasma membrane"/>
    <property type="evidence" value="ECO:0007669"/>
    <property type="project" value="UniProtKB-SubCell"/>
</dbReference>
<feature type="transmembrane region" description="Helical" evidence="9">
    <location>
        <begin position="254"/>
        <end position="273"/>
    </location>
</feature>
<dbReference type="GO" id="GO:0046688">
    <property type="term" value="P:response to copper ion"/>
    <property type="evidence" value="ECO:0007669"/>
    <property type="project" value="InterPro"/>
</dbReference>
<evidence type="ECO:0000256" key="1">
    <source>
        <dbReference type="ARBA" id="ARBA00004651"/>
    </source>
</evidence>
<evidence type="ECO:0000259" key="11">
    <source>
        <dbReference type="Pfam" id="PF04234"/>
    </source>
</evidence>
<dbReference type="InterPro" id="IPR008457">
    <property type="entry name" value="Cu-R_CopD_dom"/>
</dbReference>
<dbReference type="InterPro" id="IPR014756">
    <property type="entry name" value="Ig_E-set"/>
</dbReference>
<evidence type="ECO:0000256" key="9">
    <source>
        <dbReference type="SAM" id="Phobius"/>
    </source>
</evidence>
<feature type="signal peptide" evidence="10">
    <location>
        <begin position="1"/>
        <end position="26"/>
    </location>
</feature>
<evidence type="ECO:0000256" key="2">
    <source>
        <dbReference type="ARBA" id="ARBA00022475"/>
    </source>
</evidence>
<feature type="transmembrane region" description="Helical" evidence="9">
    <location>
        <begin position="146"/>
        <end position="169"/>
    </location>
</feature>
<feature type="transmembrane region" description="Helical" evidence="9">
    <location>
        <begin position="279"/>
        <end position="305"/>
    </location>
</feature>
<keyword evidence="8 9" id="KW-0472">Membrane</keyword>
<dbReference type="GO" id="GO:0042597">
    <property type="term" value="C:periplasmic space"/>
    <property type="evidence" value="ECO:0007669"/>
    <property type="project" value="InterPro"/>
</dbReference>
<evidence type="ECO:0000256" key="10">
    <source>
        <dbReference type="SAM" id="SignalP"/>
    </source>
</evidence>
<feature type="domain" description="Copper resistance protein D" evidence="12">
    <location>
        <begin position="312"/>
        <end position="403"/>
    </location>
</feature>
<keyword evidence="3 9" id="KW-0812">Transmembrane</keyword>
<feature type="transmembrane region" description="Helical" evidence="9">
    <location>
        <begin position="216"/>
        <end position="242"/>
    </location>
</feature>
<dbReference type="AlphaFoldDB" id="A0A931IA14"/>
<accession>A0A931IA14</accession>
<evidence type="ECO:0000313" key="13">
    <source>
        <dbReference type="EMBL" id="MBH0777146.1"/>
    </source>
</evidence>
<feature type="transmembrane region" description="Helical" evidence="9">
    <location>
        <begin position="317"/>
        <end position="335"/>
    </location>
</feature>
<dbReference type="Pfam" id="PF05425">
    <property type="entry name" value="CopD"/>
    <property type="match status" value="1"/>
</dbReference>
<evidence type="ECO:0000313" key="14">
    <source>
        <dbReference type="Proteomes" id="UP000655751"/>
    </source>
</evidence>
<name>A0A931IA14_9NOCA</name>
<evidence type="ECO:0000256" key="4">
    <source>
        <dbReference type="ARBA" id="ARBA00022723"/>
    </source>
</evidence>
<feature type="transmembrane region" description="Helical" evidence="9">
    <location>
        <begin position="388"/>
        <end position="406"/>
    </location>
</feature>
<evidence type="ECO:0000256" key="5">
    <source>
        <dbReference type="ARBA" id="ARBA00022729"/>
    </source>
</evidence>
<evidence type="ECO:0000256" key="7">
    <source>
        <dbReference type="ARBA" id="ARBA00023008"/>
    </source>
</evidence>
<dbReference type="GO" id="GO:0006825">
    <property type="term" value="P:copper ion transport"/>
    <property type="evidence" value="ECO:0007669"/>
    <property type="project" value="InterPro"/>
</dbReference>
<keyword evidence="5 10" id="KW-0732">Signal</keyword>
<dbReference type="RefSeq" id="WP_196149461.1">
    <property type="nucleotide sequence ID" value="NZ_JADMLG010000004.1"/>
</dbReference>
<keyword evidence="6 9" id="KW-1133">Transmembrane helix</keyword>
<evidence type="ECO:0000256" key="6">
    <source>
        <dbReference type="ARBA" id="ARBA00022989"/>
    </source>
</evidence>
<feature type="transmembrane region" description="Helical" evidence="9">
    <location>
        <begin position="355"/>
        <end position="376"/>
    </location>
</feature>
<comment type="subcellular location">
    <subcellularLocation>
        <location evidence="1">Cell membrane</location>
        <topology evidence="1">Multi-pass membrane protein</topology>
    </subcellularLocation>
</comment>
<dbReference type="InterPro" id="IPR014755">
    <property type="entry name" value="Cu-Rt/internalin_Ig-like"/>
</dbReference>
<dbReference type="PANTHER" id="PTHR34820">
    <property type="entry name" value="INNER MEMBRANE PROTEIN YEBZ"/>
    <property type="match status" value="1"/>
</dbReference>
<keyword evidence="4" id="KW-0479">Metal-binding</keyword>
<dbReference type="GO" id="GO:0005507">
    <property type="term" value="F:copper ion binding"/>
    <property type="evidence" value="ECO:0007669"/>
    <property type="project" value="InterPro"/>
</dbReference>
<dbReference type="PANTHER" id="PTHR34820:SF4">
    <property type="entry name" value="INNER MEMBRANE PROTEIN YEBZ"/>
    <property type="match status" value="1"/>
</dbReference>
<comment type="caution">
    <text evidence="13">The sequence shown here is derived from an EMBL/GenBank/DDBJ whole genome shotgun (WGS) entry which is preliminary data.</text>
</comment>
<dbReference type="InterPro" id="IPR032694">
    <property type="entry name" value="CopC/D"/>
</dbReference>
<evidence type="ECO:0000259" key="12">
    <source>
        <dbReference type="Pfam" id="PF05425"/>
    </source>
</evidence>
<dbReference type="Gene3D" id="2.60.40.1220">
    <property type="match status" value="1"/>
</dbReference>
<sequence length="526" mass="53744">MRRVLGCVLGVFVVLAGVAGPAGAHAVVVGTVPAYGASVDVAPERVTVTFDEGVTAAERAVTVTDRDGVRVDAGEVSTADGGRTVAVRLPPDLPRGTYLLGWVVLSADGHTVSGSSVFGVGVPPDLTLAAPPPDPLRAAVDTVIRLLAALSYLGIAAAVGAPLIARSVWPAGIRAAALGRLVRVGAVTVAVTAVLTFLAVPARLAGAAGWGDPEVWWQAAGSTLGAAALVRAVAAGIIAVVGERLRDVGGGASWGVGGVVVVVSTAVAGHAAAGADRPIAVVSTVIHLTAMAVWIGGLLVALLLRRHPDRAGILTRFGRYAAASIVALAVTGAYQTWRSVTPVQALWTTSWGRLLLLKLVVVFAVLGVAVAVRAAVRRSGDGTRLLRVEVALQVAVVTVTAILVGVTPARDSYDPPVTMVADLGPVRADVSVDGAGAGDQEITVRLRDGSGAAIGAARVSGQLTRADADAGPIDIAFRRVEPVEFGPHYFSAESVRVPLAGQWRLRLTVVVDRTNAYTATVPYRVW</sequence>
<gene>
    <name evidence="13" type="ORF">IT779_12720</name>
</gene>
<keyword evidence="2" id="KW-1003">Cell membrane</keyword>
<evidence type="ECO:0000256" key="3">
    <source>
        <dbReference type="ARBA" id="ARBA00022692"/>
    </source>
</evidence>
<dbReference type="EMBL" id="JADMLG010000004">
    <property type="protein sequence ID" value="MBH0777146.1"/>
    <property type="molecule type" value="Genomic_DNA"/>
</dbReference>
<dbReference type="SUPFAM" id="SSF81296">
    <property type="entry name" value="E set domains"/>
    <property type="match status" value="1"/>
</dbReference>
<organism evidence="13 14">
    <name type="scientific">Nocardia bovistercoris</name>
    <dbReference type="NCBI Taxonomy" id="2785916"/>
    <lineage>
        <taxon>Bacteria</taxon>
        <taxon>Bacillati</taxon>
        <taxon>Actinomycetota</taxon>
        <taxon>Actinomycetes</taxon>
        <taxon>Mycobacteriales</taxon>
        <taxon>Nocardiaceae</taxon>
        <taxon>Nocardia</taxon>
    </lineage>
</organism>